<evidence type="ECO:0000313" key="3">
    <source>
        <dbReference type="Proteomes" id="UP000199518"/>
    </source>
</evidence>
<gene>
    <name evidence="2" type="ORF">SAMN05421753_103268</name>
</gene>
<name>A0A1I3DJP9_9PLAN</name>
<keyword evidence="3" id="KW-1185">Reference proteome</keyword>
<protein>
    <submittedName>
        <fullName evidence="2">Uncharacterized protein</fullName>
    </submittedName>
</protein>
<dbReference type="AlphaFoldDB" id="A0A1I3DJP9"/>
<evidence type="ECO:0000313" key="2">
    <source>
        <dbReference type="EMBL" id="SFH86758.1"/>
    </source>
</evidence>
<organism evidence="2 3">
    <name type="scientific">Planctomicrobium piriforme</name>
    <dbReference type="NCBI Taxonomy" id="1576369"/>
    <lineage>
        <taxon>Bacteria</taxon>
        <taxon>Pseudomonadati</taxon>
        <taxon>Planctomycetota</taxon>
        <taxon>Planctomycetia</taxon>
        <taxon>Planctomycetales</taxon>
        <taxon>Planctomycetaceae</taxon>
        <taxon>Planctomicrobium</taxon>
    </lineage>
</organism>
<accession>A0A1I3DJP9</accession>
<sequence>MLLMATGCGTAPAPTETHFELPRGGVETALTDRDVDTFLKLLQRLPGGQAPEFAECDLPTLNGGPQLPQEVEELRQAMRLALLPERQVQHWQSSASLQTAFERLHVDPQAFAALTLRVSCAWSALTIPVETRTIETRRRLDLQIIELTRRLERETGTGWECSQKRQVLEELVALSEFLRLIESVPEQSLQTVAAHQTALRDVLPPSTLGQISAGRSERGAIQPTAWHR</sequence>
<dbReference type="EMBL" id="FOQD01000003">
    <property type="protein sequence ID" value="SFH86758.1"/>
    <property type="molecule type" value="Genomic_DNA"/>
</dbReference>
<reference evidence="3" key="1">
    <citation type="submission" date="2016-10" db="EMBL/GenBank/DDBJ databases">
        <authorList>
            <person name="Varghese N."/>
            <person name="Submissions S."/>
        </authorList>
    </citation>
    <scope>NUCLEOTIDE SEQUENCE [LARGE SCALE GENOMIC DNA]</scope>
    <source>
        <strain evidence="3">DSM 26348</strain>
    </source>
</reference>
<dbReference type="Proteomes" id="UP000199518">
    <property type="component" value="Unassembled WGS sequence"/>
</dbReference>
<evidence type="ECO:0000256" key="1">
    <source>
        <dbReference type="SAM" id="MobiDB-lite"/>
    </source>
</evidence>
<proteinExistence type="predicted"/>
<feature type="region of interest" description="Disordered" evidence="1">
    <location>
        <begin position="209"/>
        <end position="228"/>
    </location>
</feature>